<protein>
    <submittedName>
        <fullName evidence="1">Uncharacterized protein</fullName>
    </submittedName>
</protein>
<gene>
    <name evidence="1" type="ORF">APTSU1_000099000</name>
</gene>
<proteinExistence type="predicted"/>
<sequence>MYILSISREKLNKDLLTADHLVLDNSLVCSSLGKTIDFCSWLPLVAYSSLHKVEAPWAFPHLLCAVGSCFGRHVVRLCGCSFFRHSRRGHRMTVSHHVVAGI</sequence>
<accession>A0ABQ0EFA4</accession>
<evidence type="ECO:0000313" key="1">
    <source>
        <dbReference type="EMBL" id="GAB1285760.1"/>
    </source>
</evidence>
<comment type="caution">
    <text evidence="1">The sequence shown here is derived from an EMBL/GenBank/DDBJ whole genome shotgun (WGS) entry which is preliminary data.</text>
</comment>
<organism evidence="1 2">
    <name type="scientific">Apodemus speciosus</name>
    <name type="common">Large Japanese field mouse</name>
    <dbReference type="NCBI Taxonomy" id="105296"/>
    <lineage>
        <taxon>Eukaryota</taxon>
        <taxon>Metazoa</taxon>
        <taxon>Chordata</taxon>
        <taxon>Craniata</taxon>
        <taxon>Vertebrata</taxon>
        <taxon>Euteleostomi</taxon>
        <taxon>Mammalia</taxon>
        <taxon>Eutheria</taxon>
        <taxon>Euarchontoglires</taxon>
        <taxon>Glires</taxon>
        <taxon>Rodentia</taxon>
        <taxon>Myomorpha</taxon>
        <taxon>Muroidea</taxon>
        <taxon>Muridae</taxon>
        <taxon>Murinae</taxon>
        <taxon>Apodemus</taxon>
    </lineage>
</organism>
<keyword evidence="2" id="KW-1185">Reference proteome</keyword>
<name>A0ABQ0EFA4_APOSI</name>
<dbReference type="Proteomes" id="UP001623349">
    <property type="component" value="Unassembled WGS sequence"/>
</dbReference>
<reference evidence="1 2" key="1">
    <citation type="submission" date="2024-08" db="EMBL/GenBank/DDBJ databases">
        <title>The draft genome of Apodemus speciosus.</title>
        <authorList>
            <person name="Nabeshima K."/>
            <person name="Suzuki S."/>
            <person name="Onuma M."/>
        </authorList>
    </citation>
    <scope>NUCLEOTIDE SEQUENCE [LARGE SCALE GENOMIC DNA]</scope>
    <source>
        <strain evidence="1">IB14-021</strain>
    </source>
</reference>
<dbReference type="EMBL" id="BAAFST010000001">
    <property type="protein sequence ID" value="GAB1285760.1"/>
    <property type="molecule type" value="Genomic_DNA"/>
</dbReference>
<evidence type="ECO:0000313" key="2">
    <source>
        <dbReference type="Proteomes" id="UP001623349"/>
    </source>
</evidence>